<sequence>MLSDLDLRHHYETNENIINEFYLPTLSKANRYRRVIGHFFTESLIVAAKGLVNLISNNGEMLMITTPRLTDQDINRIKENPHLKGSIISARLAKDLKQIDDPFAKARLNTIARLVENDQLKIKIVVPKDISYGGIQYELFGIVEDQNANKISFTSQVNDRAGEYYRNYETIEVFCSWNAYEEIRVKSKEEYFTHLWTGQTAAYDIMELPVEVKDKLLSYRIEDQDLMEPEVDLAPHKSCISNFPIIPSYIQIREYQQEAIKNWFRNSCQGLLEMATGTGKTITALSAAAKLWEVTNRLGVIIVCPYTHLVDQWVEDIKLFNMSPIFAYQSRNLWEEILFNEISAFRAGITNHFCLITTNATFSSNSMQNLLTNLGTDVLFIADEAHHLGARKNRESLLQSIPYRLALSATPNRWHDDEGTKELINYFGGSIVFQYGLDKAIGNFLTEYYYYPHIVYLDEDESDYYFEITKKIAKLFYLTESVDENESLQSLLIERSRILSRARNKLSVLKELMSQKRDSHFNIVYCGDSQVDGEKQIDAVVNLLGNELDMNVHTFTSREDKEERKQLLQRFENGDLQALVAIKCLDEGVDVPATQTAYILSSSTNPREFIQRRGRVLRKHKNKKYSYIHDFIVIPRRLEELEAVDSSVFNIERNMIKRELIRFSEFADLAINGPLAHEKLNEIKHSYHLLDI</sequence>
<feature type="domain" description="Helicase C-terminal" evidence="6">
    <location>
        <begin position="508"/>
        <end position="661"/>
    </location>
</feature>
<dbReference type="AlphaFoldDB" id="W7L0A7"/>
<proteinExistence type="predicted"/>
<name>W7L0A7_CYTFI</name>
<comment type="caution">
    <text evidence="7">The sequence shown here is derived from an EMBL/GenBank/DDBJ whole genome shotgun (WGS) entry which is preliminary data.</text>
</comment>
<dbReference type="OrthoDB" id="9802848at2"/>
<evidence type="ECO:0000313" key="8">
    <source>
        <dbReference type="Proteomes" id="UP000019270"/>
    </source>
</evidence>
<evidence type="ECO:0000256" key="4">
    <source>
        <dbReference type="ARBA" id="ARBA00022840"/>
    </source>
</evidence>
<dbReference type="Pfam" id="PF00271">
    <property type="entry name" value="Helicase_C"/>
    <property type="match status" value="1"/>
</dbReference>
<dbReference type="PANTHER" id="PTHR11274">
    <property type="entry name" value="RAD25/XP-B DNA REPAIR HELICASE"/>
    <property type="match status" value="1"/>
</dbReference>
<protein>
    <submittedName>
        <fullName evidence="7">DNA phosphorothioation system restriction enzyme</fullName>
    </submittedName>
</protein>
<evidence type="ECO:0000313" key="7">
    <source>
        <dbReference type="EMBL" id="EWG08467.1"/>
    </source>
</evidence>
<dbReference type="InterPro" id="IPR006935">
    <property type="entry name" value="Helicase/UvrB_N"/>
</dbReference>
<feature type="domain" description="Helicase ATP-binding" evidence="5">
    <location>
        <begin position="261"/>
        <end position="429"/>
    </location>
</feature>
<dbReference type="EMBL" id="APVL01000041">
    <property type="protein sequence ID" value="EWG08467.1"/>
    <property type="molecule type" value="Genomic_DNA"/>
</dbReference>
<reference evidence="8" key="1">
    <citation type="submission" date="2013-03" db="EMBL/GenBank/DDBJ databases">
        <title>Draft genome sequence of Bacillus firmus DS1.</title>
        <authorList>
            <person name="Peng D."/>
            <person name="Zhu L."/>
            <person name="Sun M."/>
        </authorList>
    </citation>
    <scope>NUCLEOTIDE SEQUENCE [LARGE SCALE GENOMIC DNA]</scope>
    <source>
        <strain evidence="8">DS1</strain>
    </source>
</reference>
<gene>
    <name evidence="7" type="ORF">PBF_24061</name>
</gene>
<dbReference type="PANTHER" id="PTHR11274:SF0">
    <property type="entry name" value="GENERAL TRANSCRIPTION AND DNA REPAIR FACTOR IIH HELICASE SUBUNIT XPB"/>
    <property type="match status" value="1"/>
</dbReference>
<dbReference type="InterPro" id="IPR027417">
    <property type="entry name" value="P-loop_NTPase"/>
</dbReference>
<keyword evidence="3" id="KW-0347">Helicase</keyword>
<dbReference type="RefSeq" id="WP_035333412.1">
    <property type="nucleotide sequence ID" value="NZ_APVL01000041.1"/>
</dbReference>
<dbReference type="SUPFAM" id="SSF52540">
    <property type="entry name" value="P-loop containing nucleoside triphosphate hydrolases"/>
    <property type="match status" value="1"/>
</dbReference>
<dbReference type="Gene3D" id="3.40.50.300">
    <property type="entry name" value="P-loop containing nucleotide triphosphate hydrolases"/>
    <property type="match status" value="2"/>
</dbReference>
<evidence type="ECO:0000259" key="5">
    <source>
        <dbReference type="PROSITE" id="PS51192"/>
    </source>
</evidence>
<keyword evidence="1" id="KW-0547">Nucleotide-binding</keyword>
<dbReference type="InterPro" id="IPR014001">
    <property type="entry name" value="Helicase_ATP-bd"/>
</dbReference>
<keyword evidence="4" id="KW-0067">ATP-binding</keyword>
<dbReference type="GO" id="GO:0016787">
    <property type="term" value="F:hydrolase activity"/>
    <property type="evidence" value="ECO:0007669"/>
    <property type="project" value="UniProtKB-KW"/>
</dbReference>
<dbReference type="GO" id="GO:0003677">
    <property type="term" value="F:DNA binding"/>
    <property type="evidence" value="ECO:0007669"/>
    <property type="project" value="InterPro"/>
</dbReference>
<evidence type="ECO:0000256" key="1">
    <source>
        <dbReference type="ARBA" id="ARBA00022741"/>
    </source>
</evidence>
<dbReference type="InterPro" id="IPR050615">
    <property type="entry name" value="ATP-dep_DNA_Helicase"/>
</dbReference>
<dbReference type="PROSITE" id="PS51192">
    <property type="entry name" value="HELICASE_ATP_BIND_1"/>
    <property type="match status" value="1"/>
</dbReference>
<dbReference type="SMART" id="SM00490">
    <property type="entry name" value="HELICc"/>
    <property type="match status" value="1"/>
</dbReference>
<dbReference type="SMART" id="SM00487">
    <property type="entry name" value="DEXDc"/>
    <property type="match status" value="1"/>
</dbReference>
<dbReference type="CDD" id="cd17926">
    <property type="entry name" value="DEXHc_RE"/>
    <property type="match status" value="1"/>
</dbReference>
<keyword evidence="2" id="KW-0378">Hydrolase</keyword>
<evidence type="ECO:0000256" key="2">
    <source>
        <dbReference type="ARBA" id="ARBA00022801"/>
    </source>
</evidence>
<evidence type="ECO:0000259" key="6">
    <source>
        <dbReference type="PROSITE" id="PS51194"/>
    </source>
</evidence>
<dbReference type="GO" id="GO:0005524">
    <property type="term" value="F:ATP binding"/>
    <property type="evidence" value="ECO:0007669"/>
    <property type="project" value="UniProtKB-KW"/>
</dbReference>
<reference evidence="7 8" key="2">
    <citation type="journal article" date="2016" name="Sci. Rep.">
        <title>A novel serine protease, Sep1, from Bacillus firmus DS-1 has nematicidal activity and degrades multiple intestinal-associated nematode proteins.</title>
        <authorList>
            <person name="Geng C."/>
            <person name="Nie X."/>
            <person name="Tang Z."/>
            <person name="Zhang Y."/>
            <person name="Lin J."/>
            <person name="Sun M."/>
            <person name="Peng D."/>
        </authorList>
    </citation>
    <scope>NUCLEOTIDE SEQUENCE [LARGE SCALE GENOMIC DNA]</scope>
    <source>
        <strain evidence="7 8">DS1</strain>
    </source>
</reference>
<dbReference type="InterPro" id="IPR001650">
    <property type="entry name" value="Helicase_C-like"/>
</dbReference>
<dbReference type="PROSITE" id="PS51194">
    <property type="entry name" value="HELICASE_CTER"/>
    <property type="match status" value="1"/>
</dbReference>
<dbReference type="Proteomes" id="UP000019270">
    <property type="component" value="Unassembled WGS sequence"/>
</dbReference>
<dbReference type="GO" id="GO:0004386">
    <property type="term" value="F:helicase activity"/>
    <property type="evidence" value="ECO:0007669"/>
    <property type="project" value="UniProtKB-KW"/>
</dbReference>
<accession>W7L0A7</accession>
<organism evidence="7 8">
    <name type="scientific">Cytobacillus firmus DS1</name>
    <dbReference type="NCBI Taxonomy" id="1307436"/>
    <lineage>
        <taxon>Bacteria</taxon>
        <taxon>Bacillati</taxon>
        <taxon>Bacillota</taxon>
        <taxon>Bacilli</taxon>
        <taxon>Bacillales</taxon>
        <taxon>Bacillaceae</taxon>
        <taxon>Cytobacillus</taxon>
    </lineage>
</organism>
<dbReference type="eggNOG" id="COG1061">
    <property type="taxonomic scope" value="Bacteria"/>
</dbReference>
<dbReference type="PATRIC" id="fig|1307436.3.peg.5124"/>
<dbReference type="Pfam" id="PF04851">
    <property type="entry name" value="ResIII"/>
    <property type="match status" value="1"/>
</dbReference>
<evidence type="ECO:0000256" key="3">
    <source>
        <dbReference type="ARBA" id="ARBA00022806"/>
    </source>
</evidence>